<keyword evidence="1" id="KW-0812">Transmembrane</keyword>
<keyword evidence="1" id="KW-1133">Transmembrane helix</keyword>
<dbReference type="Proteomes" id="UP001157418">
    <property type="component" value="Unassembled WGS sequence"/>
</dbReference>
<dbReference type="AlphaFoldDB" id="A0AAU9N415"/>
<sequence>MANNVNGGSSKALANDLTDKRSLRHREDELQSLRLFSMDLVPVGFFAGFIVLLMVLLICLFVPQQDNFLDFQDGVGHRTSGKWKPSILFIFIFLLPFKIWL</sequence>
<name>A0AAU9N415_9ASTR</name>
<evidence type="ECO:0000313" key="2">
    <source>
        <dbReference type="EMBL" id="CAH1434739.1"/>
    </source>
</evidence>
<reference evidence="2 3" key="1">
    <citation type="submission" date="2022-01" db="EMBL/GenBank/DDBJ databases">
        <authorList>
            <person name="Xiong W."/>
            <person name="Schranz E."/>
        </authorList>
    </citation>
    <scope>NUCLEOTIDE SEQUENCE [LARGE SCALE GENOMIC DNA]</scope>
</reference>
<keyword evidence="3" id="KW-1185">Reference proteome</keyword>
<organism evidence="2 3">
    <name type="scientific">Lactuca virosa</name>
    <dbReference type="NCBI Taxonomy" id="75947"/>
    <lineage>
        <taxon>Eukaryota</taxon>
        <taxon>Viridiplantae</taxon>
        <taxon>Streptophyta</taxon>
        <taxon>Embryophyta</taxon>
        <taxon>Tracheophyta</taxon>
        <taxon>Spermatophyta</taxon>
        <taxon>Magnoliopsida</taxon>
        <taxon>eudicotyledons</taxon>
        <taxon>Gunneridae</taxon>
        <taxon>Pentapetalae</taxon>
        <taxon>asterids</taxon>
        <taxon>campanulids</taxon>
        <taxon>Asterales</taxon>
        <taxon>Asteraceae</taxon>
        <taxon>Cichorioideae</taxon>
        <taxon>Cichorieae</taxon>
        <taxon>Lactucinae</taxon>
        <taxon>Lactuca</taxon>
    </lineage>
</organism>
<evidence type="ECO:0000256" key="1">
    <source>
        <dbReference type="SAM" id="Phobius"/>
    </source>
</evidence>
<dbReference type="EMBL" id="CAKMRJ010003871">
    <property type="protein sequence ID" value="CAH1434739.1"/>
    <property type="molecule type" value="Genomic_DNA"/>
</dbReference>
<gene>
    <name evidence="2" type="ORF">LVIROSA_LOCUS21231</name>
</gene>
<comment type="caution">
    <text evidence="2">The sequence shown here is derived from an EMBL/GenBank/DDBJ whole genome shotgun (WGS) entry which is preliminary data.</text>
</comment>
<feature type="transmembrane region" description="Helical" evidence="1">
    <location>
        <begin position="40"/>
        <end position="63"/>
    </location>
</feature>
<feature type="transmembrane region" description="Helical" evidence="1">
    <location>
        <begin position="83"/>
        <end position="100"/>
    </location>
</feature>
<accession>A0AAU9N415</accession>
<protein>
    <submittedName>
        <fullName evidence="2">Uncharacterized protein</fullName>
    </submittedName>
</protein>
<evidence type="ECO:0000313" key="3">
    <source>
        <dbReference type="Proteomes" id="UP001157418"/>
    </source>
</evidence>
<keyword evidence="1" id="KW-0472">Membrane</keyword>
<proteinExistence type="predicted"/>